<dbReference type="PROSITE" id="PS50294">
    <property type="entry name" value="WD_REPEATS_REGION"/>
    <property type="match status" value="1"/>
</dbReference>
<dbReference type="InterPro" id="IPR011041">
    <property type="entry name" value="Quinoprot_gluc/sorb_DH_b-prop"/>
</dbReference>
<sequence>MVFSPDCKQLATGSRDGTVRVVVVDGGRELVRLTHGDAVSAVAFSPDGKLLATASDDKTARVMVVDGGRELTRVTHDEQVYGLAFSPDGKLLTASSYKTLPVLTIHDEILVTVDADAAEAVGTLLAGVMIEAFVDVLPNGPTRFLAIPWRRSDFGGCQGGRQDLRGCDTSRTGFHQVDLI</sequence>
<dbReference type="Proteomes" id="UP001153050">
    <property type="component" value="Unassembled WGS sequence"/>
</dbReference>
<organism evidence="2 3">
    <name type="scientific">Mesorhizobium escarrei</name>
    <dbReference type="NCBI Taxonomy" id="666018"/>
    <lineage>
        <taxon>Bacteria</taxon>
        <taxon>Pseudomonadati</taxon>
        <taxon>Pseudomonadota</taxon>
        <taxon>Alphaproteobacteria</taxon>
        <taxon>Hyphomicrobiales</taxon>
        <taxon>Phyllobacteriaceae</taxon>
        <taxon>Mesorhizobium</taxon>
    </lineage>
</organism>
<dbReference type="PANTHER" id="PTHR19879:SF9">
    <property type="entry name" value="TRANSCRIPTION INITIATION FACTOR TFIID SUBUNIT 5"/>
    <property type="match status" value="1"/>
</dbReference>
<dbReference type="SMART" id="SM00320">
    <property type="entry name" value="WD40"/>
    <property type="match status" value="2"/>
</dbReference>
<dbReference type="PANTHER" id="PTHR19879">
    <property type="entry name" value="TRANSCRIPTION INITIATION FACTOR TFIID"/>
    <property type="match status" value="1"/>
</dbReference>
<proteinExistence type="predicted"/>
<dbReference type="InterPro" id="IPR001680">
    <property type="entry name" value="WD40_rpt"/>
</dbReference>
<dbReference type="InterPro" id="IPR015943">
    <property type="entry name" value="WD40/YVTN_repeat-like_dom_sf"/>
</dbReference>
<keyword evidence="1" id="KW-0853">WD repeat</keyword>
<evidence type="ECO:0008006" key="4">
    <source>
        <dbReference type="Google" id="ProtNLM"/>
    </source>
</evidence>
<dbReference type="EMBL" id="CAKXZT010000131">
    <property type="protein sequence ID" value="CAH2403124.1"/>
    <property type="molecule type" value="Genomic_DNA"/>
</dbReference>
<dbReference type="Gene3D" id="2.130.10.10">
    <property type="entry name" value="YVTN repeat-like/Quinoprotein amine dehydrogenase"/>
    <property type="match status" value="1"/>
</dbReference>
<gene>
    <name evidence="2" type="ORF">MES5069_360167</name>
</gene>
<name>A0ABN8JYN0_9HYPH</name>
<protein>
    <recommendedName>
        <fullName evidence="4">Anaphase-promoting complex subunit 4 WD40 domain-containing protein</fullName>
    </recommendedName>
</protein>
<feature type="repeat" description="WD" evidence="1">
    <location>
        <begin position="32"/>
        <end position="73"/>
    </location>
</feature>
<evidence type="ECO:0000313" key="2">
    <source>
        <dbReference type="EMBL" id="CAH2403124.1"/>
    </source>
</evidence>
<keyword evidence="3" id="KW-1185">Reference proteome</keyword>
<reference evidence="2 3" key="1">
    <citation type="submission" date="2022-03" db="EMBL/GenBank/DDBJ databases">
        <authorList>
            <person name="Brunel B."/>
        </authorList>
    </citation>
    <scope>NUCLEOTIDE SEQUENCE [LARGE SCALE GENOMIC DNA]</scope>
    <source>
        <strain evidence="2">STM5069sample</strain>
    </source>
</reference>
<feature type="repeat" description="WD" evidence="1">
    <location>
        <begin position="1"/>
        <end position="21"/>
    </location>
</feature>
<evidence type="ECO:0000313" key="3">
    <source>
        <dbReference type="Proteomes" id="UP001153050"/>
    </source>
</evidence>
<comment type="caution">
    <text evidence="2">The sequence shown here is derived from an EMBL/GenBank/DDBJ whole genome shotgun (WGS) entry which is preliminary data.</text>
</comment>
<dbReference type="SUPFAM" id="SSF50952">
    <property type="entry name" value="Soluble quinoprotein glucose dehydrogenase"/>
    <property type="match status" value="1"/>
</dbReference>
<accession>A0ABN8JYN0</accession>
<dbReference type="PROSITE" id="PS50082">
    <property type="entry name" value="WD_REPEATS_2"/>
    <property type="match status" value="2"/>
</dbReference>
<evidence type="ECO:0000256" key="1">
    <source>
        <dbReference type="PROSITE-ProRule" id="PRU00221"/>
    </source>
</evidence>
<dbReference type="Pfam" id="PF00400">
    <property type="entry name" value="WD40"/>
    <property type="match status" value="3"/>
</dbReference>